<dbReference type="PATRIC" id="fig|455.5.peg.1117"/>
<evidence type="ECO:0000313" key="2">
    <source>
        <dbReference type="Proteomes" id="UP000054715"/>
    </source>
</evidence>
<proteinExistence type="predicted"/>
<gene>
    <name evidence="1" type="ORF">Ljam_1053</name>
</gene>
<protein>
    <submittedName>
        <fullName evidence="1">Uncharacterized protein</fullName>
    </submittedName>
</protein>
<evidence type="ECO:0000313" key="1">
    <source>
        <dbReference type="EMBL" id="KTD06858.1"/>
    </source>
</evidence>
<name>A0A0W0UG97_9GAMM</name>
<sequence>MFRAKQTKIELGMDEVAFTTNNHLLETYGVTTCIAIAMRGNFHNEHGGPIKFCGVWHWSGFSGFGRQPTGEEILETFFIYAQQHLNFKKNTVLYLDELTFIGGEKEQRDEKGELLLSGTEKEVNALKRGVTALDNLSVSVKIDPLSIHWHNFITHDDMSLTVKVQLDAIRFVIEENNSLSSEDEKDKDCYLGVKRF</sequence>
<comment type="caution">
    <text evidence="1">The sequence shown here is derived from an EMBL/GenBank/DDBJ whole genome shotgun (WGS) entry which is preliminary data.</text>
</comment>
<accession>A0A0W0UG97</accession>
<organism evidence="1 2">
    <name type="scientific">Legionella jamestowniensis</name>
    <dbReference type="NCBI Taxonomy" id="455"/>
    <lineage>
        <taxon>Bacteria</taxon>
        <taxon>Pseudomonadati</taxon>
        <taxon>Pseudomonadota</taxon>
        <taxon>Gammaproteobacteria</taxon>
        <taxon>Legionellales</taxon>
        <taxon>Legionellaceae</taxon>
        <taxon>Legionella</taxon>
    </lineage>
</organism>
<dbReference type="AlphaFoldDB" id="A0A0W0UG97"/>
<dbReference type="RefSeq" id="WP_058449087.1">
    <property type="nucleotide sequence ID" value="NZ_CAAAJF010000019.1"/>
</dbReference>
<dbReference type="Proteomes" id="UP000054715">
    <property type="component" value="Unassembled WGS sequence"/>
</dbReference>
<dbReference type="OrthoDB" id="5638932at2"/>
<dbReference type="EMBL" id="LNYG01000013">
    <property type="protein sequence ID" value="KTD06858.1"/>
    <property type="molecule type" value="Genomic_DNA"/>
</dbReference>
<reference evidence="1 2" key="1">
    <citation type="submission" date="2015-11" db="EMBL/GenBank/DDBJ databases">
        <title>Genomic analysis of 38 Legionella species identifies large and diverse effector repertoires.</title>
        <authorList>
            <person name="Burstein D."/>
            <person name="Amaro F."/>
            <person name="Zusman T."/>
            <person name="Lifshitz Z."/>
            <person name="Cohen O."/>
            <person name="Gilbert J.A."/>
            <person name="Pupko T."/>
            <person name="Shuman H.A."/>
            <person name="Segal G."/>
        </authorList>
    </citation>
    <scope>NUCLEOTIDE SEQUENCE [LARGE SCALE GENOMIC DNA]</scope>
    <source>
        <strain evidence="1 2">JA-26-G1-E2</strain>
    </source>
</reference>